<dbReference type="Pfam" id="PF03602">
    <property type="entry name" value="Cons_hypoth95"/>
    <property type="match status" value="1"/>
</dbReference>
<dbReference type="CDD" id="cd02440">
    <property type="entry name" value="AdoMet_MTases"/>
    <property type="match status" value="1"/>
</dbReference>
<dbReference type="GO" id="GO:0052913">
    <property type="term" value="F:16S rRNA (guanine(966)-N(2))-methyltransferase activity"/>
    <property type="evidence" value="ECO:0007669"/>
    <property type="project" value="UniProtKB-EC"/>
</dbReference>
<organism evidence="10 11">
    <name type="scientific">Ferrimonas lipolytica</name>
    <dbReference type="NCBI Taxonomy" id="2724191"/>
    <lineage>
        <taxon>Bacteria</taxon>
        <taxon>Pseudomonadati</taxon>
        <taxon>Pseudomonadota</taxon>
        <taxon>Gammaproteobacteria</taxon>
        <taxon>Alteromonadales</taxon>
        <taxon>Ferrimonadaceae</taxon>
        <taxon>Ferrimonas</taxon>
    </lineage>
</organism>
<evidence type="ECO:0000256" key="3">
    <source>
        <dbReference type="ARBA" id="ARBA00012141"/>
    </source>
</evidence>
<evidence type="ECO:0000256" key="8">
    <source>
        <dbReference type="ARBA" id="ARBA00048326"/>
    </source>
</evidence>
<gene>
    <name evidence="10" type="primary">rsmD</name>
    <name evidence="10" type="ORF">HER31_15925</name>
</gene>
<reference evidence="10 11" key="1">
    <citation type="submission" date="2020-04" db="EMBL/GenBank/DDBJ databases">
        <title>Ferrimonas sp. S7 isolated from sea water.</title>
        <authorList>
            <person name="Bae S.S."/>
            <person name="Baek K."/>
        </authorList>
    </citation>
    <scope>NUCLEOTIDE SEQUENCE [LARGE SCALE GENOMIC DNA]</scope>
    <source>
        <strain evidence="10 11">S7</strain>
    </source>
</reference>
<dbReference type="PANTHER" id="PTHR43542:SF1">
    <property type="entry name" value="METHYLTRANSFERASE"/>
    <property type="match status" value="1"/>
</dbReference>
<dbReference type="InterPro" id="IPR002052">
    <property type="entry name" value="DNA_methylase_N6_adenine_CS"/>
</dbReference>
<dbReference type="PROSITE" id="PS00092">
    <property type="entry name" value="N6_MTASE"/>
    <property type="match status" value="1"/>
</dbReference>
<keyword evidence="9" id="KW-0698">rRNA processing</keyword>
<evidence type="ECO:0000256" key="6">
    <source>
        <dbReference type="ARBA" id="ARBA00022679"/>
    </source>
</evidence>
<comment type="similarity">
    <text evidence="2 9">Belongs to the methyltransferase superfamily. RsmD family.</text>
</comment>
<dbReference type="SUPFAM" id="SSF53335">
    <property type="entry name" value="S-adenosyl-L-methionine-dependent methyltransferases"/>
    <property type="match status" value="1"/>
</dbReference>
<dbReference type="EMBL" id="CP051180">
    <property type="protein sequence ID" value="QIZ78249.1"/>
    <property type="molecule type" value="Genomic_DNA"/>
</dbReference>
<keyword evidence="5 9" id="KW-0489">Methyltransferase</keyword>
<dbReference type="Gene3D" id="3.40.50.150">
    <property type="entry name" value="Vaccinia Virus protein VP39"/>
    <property type="match status" value="1"/>
</dbReference>
<keyword evidence="7 9" id="KW-0949">S-adenosyl-L-methionine</keyword>
<accession>A0A6H1UHZ2</accession>
<dbReference type="InterPro" id="IPR029063">
    <property type="entry name" value="SAM-dependent_MTases_sf"/>
</dbReference>
<dbReference type="PANTHER" id="PTHR43542">
    <property type="entry name" value="METHYLTRANSFERASE"/>
    <property type="match status" value="1"/>
</dbReference>
<dbReference type="Proteomes" id="UP000501602">
    <property type="component" value="Chromosome"/>
</dbReference>
<evidence type="ECO:0000313" key="10">
    <source>
        <dbReference type="EMBL" id="QIZ78249.1"/>
    </source>
</evidence>
<dbReference type="RefSeq" id="WP_168662031.1">
    <property type="nucleotide sequence ID" value="NZ_CP051180.1"/>
</dbReference>
<evidence type="ECO:0000256" key="1">
    <source>
        <dbReference type="ARBA" id="ARBA00002649"/>
    </source>
</evidence>
<dbReference type="GO" id="GO:0003676">
    <property type="term" value="F:nucleic acid binding"/>
    <property type="evidence" value="ECO:0007669"/>
    <property type="project" value="InterPro"/>
</dbReference>
<evidence type="ECO:0000256" key="7">
    <source>
        <dbReference type="ARBA" id="ARBA00022691"/>
    </source>
</evidence>
<evidence type="ECO:0000256" key="9">
    <source>
        <dbReference type="PIRNR" id="PIRNR004553"/>
    </source>
</evidence>
<dbReference type="KEGG" id="fes:HER31_15925"/>
<protein>
    <recommendedName>
        <fullName evidence="4 9">Ribosomal RNA small subunit methyltransferase D</fullName>
        <ecNumber evidence="3 9">2.1.1.171</ecNumber>
    </recommendedName>
</protein>
<dbReference type="EC" id="2.1.1.171" evidence="3 9"/>
<dbReference type="PIRSF" id="PIRSF004553">
    <property type="entry name" value="CHP00095"/>
    <property type="match status" value="1"/>
</dbReference>
<comment type="function">
    <text evidence="1 9">Specifically methylates the guanine in position 966 of 16S rRNA in the assembled 30S particle.</text>
</comment>
<dbReference type="InterPro" id="IPR004398">
    <property type="entry name" value="RNA_MeTrfase_RsmD"/>
</dbReference>
<evidence type="ECO:0000313" key="11">
    <source>
        <dbReference type="Proteomes" id="UP000501602"/>
    </source>
</evidence>
<evidence type="ECO:0000256" key="4">
    <source>
        <dbReference type="ARBA" id="ARBA00013682"/>
    </source>
</evidence>
<sequence>MARVRRSSNKNDSASRKGNGQIRIIAGQWRGRRLPVACVEGLRPTTDRVRETLFNWLMNDIDGARILDCFSGSGALGLEALSRYASHATLLELNKDAARQLQKNLADLNVDHAEVIHGDSLSYLAKSASQSFDVVFLDPPFRQDLYDRSIAALEANGYLAEQCWIYVESEAELAQLEVPSTWLLHREKKSGQVLSRLYRRG</sequence>
<evidence type="ECO:0000256" key="5">
    <source>
        <dbReference type="ARBA" id="ARBA00022603"/>
    </source>
</evidence>
<dbReference type="AlphaFoldDB" id="A0A6H1UHZ2"/>
<keyword evidence="6 9" id="KW-0808">Transferase</keyword>
<dbReference type="NCBIfam" id="TIGR00095">
    <property type="entry name" value="16S rRNA (guanine(966)-N(2))-methyltransferase RsmD"/>
    <property type="match status" value="1"/>
</dbReference>
<proteinExistence type="inferred from homology"/>
<evidence type="ECO:0000256" key="2">
    <source>
        <dbReference type="ARBA" id="ARBA00005269"/>
    </source>
</evidence>
<name>A0A6H1UHZ2_9GAMM</name>
<keyword evidence="11" id="KW-1185">Reference proteome</keyword>
<comment type="catalytic activity">
    <reaction evidence="8 9">
        <text>guanosine(966) in 16S rRNA + S-adenosyl-L-methionine = N(2)-methylguanosine(966) in 16S rRNA + S-adenosyl-L-homocysteine + H(+)</text>
        <dbReference type="Rhea" id="RHEA:23548"/>
        <dbReference type="Rhea" id="RHEA-COMP:10211"/>
        <dbReference type="Rhea" id="RHEA-COMP:10212"/>
        <dbReference type="ChEBI" id="CHEBI:15378"/>
        <dbReference type="ChEBI" id="CHEBI:57856"/>
        <dbReference type="ChEBI" id="CHEBI:59789"/>
        <dbReference type="ChEBI" id="CHEBI:74269"/>
        <dbReference type="ChEBI" id="CHEBI:74481"/>
        <dbReference type="EC" id="2.1.1.171"/>
    </reaction>
</comment>